<feature type="region of interest" description="Disordered" evidence="2">
    <location>
        <begin position="1"/>
        <end position="26"/>
    </location>
</feature>
<evidence type="ECO:0000259" key="3">
    <source>
        <dbReference type="PROSITE" id="PS51898"/>
    </source>
</evidence>
<dbReference type="GO" id="GO:0015074">
    <property type="term" value="P:DNA integration"/>
    <property type="evidence" value="ECO:0007669"/>
    <property type="project" value="InterPro"/>
</dbReference>
<sequence>MDRQWRTPRQARPEVEGGANEDRPVPIPPPLVAILRAHLKKFGTAKDGRLFANERGGLVGSSTYWRVWRDAREYTLSPDLQASILGGRPYDLRHTCITTWLNAGVPVAEVARRVGNSPEVIHRVYEGCIYGQEEVMNMKIEKELGWTDLQLLDTSPAAGQRCSAGRPWCVGAPRRTGILRSPVVTYRDLAMPPAKEVWRDLRGLRVGVSGPASVEPERRAVFVAALEQAEQFTEAAVNAGPATRPVQIFYALSQFGRAIAAASSLLGKDEWRLKGHGIGTRNIDTSNGLALVEVTPTLKGSLAGVARAMGVKPLEAQVPLRLGDLWRLIPETQRVPLPGAGGLPVMHFSPGGLIQRGDEIWSRISLYPVPREVRIQAESDSRAVDEFLANYPSLEGWSHTPDVPDTVLWHERGNGTEEELEIFLPSALTVSARSESGRVEALQRATLYRGPSDAYAFPTLGSMGGPVHPLLAWWAALFGLSILARYEPEAWAEIVDIDGSPAANAVEHLLDEAITVVPHMALLAILDAAGR</sequence>
<proteinExistence type="predicted"/>
<feature type="compositionally biased region" description="Basic and acidic residues" evidence="2">
    <location>
        <begin position="1"/>
        <end position="24"/>
    </location>
</feature>
<evidence type="ECO:0000256" key="1">
    <source>
        <dbReference type="ARBA" id="ARBA00023172"/>
    </source>
</evidence>
<dbReference type="GO" id="GO:0003677">
    <property type="term" value="F:DNA binding"/>
    <property type="evidence" value="ECO:0007669"/>
    <property type="project" value="InterPro"/>
</dbReference>
<evidence type="ECO:0000313" key="4">
    <source>
        <dbReference type="EMBL" id="BCL27710.1"/>
    </source>
</evidence>
<dbReference type="PROSITE" id="PS51898">
    <property type="entry name" value="TYR_RECOMBINASE"/>
    <property type="match status" value="1"/>
</dbReference>
<dbReference type="KEGG" id="sgm:GCM10017557_25690"/>
<dbReference type="AlphaFoldDB" id="A0A7G1P1C3"/>
<evidence type="ECO:0000256" key="2">
    <source>
        <dbReference type="SAM" id="MobiDB-lite"/>
    </source>
</evidence>
<dbReference type="EMBL" id="AP023440">
    <property type="protein sequence ID" value="BCL27710.1"/>
    <property type="molecule type" value="Genomic_DNA"/>
</dbReference>
<dbReference type="GO" id="GO:0006310">
    <property type="term" value="P:DNA recombination"/>
    <property type="evidence" value="ECO:0007669"/>
    <property type="project" value="UniProtKB-KW"/>
</dbReference>
<dbReference type="Gene3D" id="1.10.443.10">
    <property type="entry name" value="Intergrase catalytic core"/>
    <property type="match status" value="1"/>
</dbReference>
<feature type="domain" description="Tyr recombinase" evidence="3">
    <location>
        <begin position="1"/>
        <end position="140"/>
    </location>
</feature>
<evidence type="ECO:0000313" key="5">
    <source>
        <dbReference type="Proteomes" id="UP000516444"/>
    </source>
</evidence>
<accession>A0A7G1P1C3</accession>
<dbReference type="Pfam" id="PF14175">
    <property type="entry name" value="YaaC"/>
    <property type="match status" value="1"/>
</dbReference>
<gene>
    <name evidence="4" type="ORF">GCM10017557_25690</name>
</gene>
<protein>
    <recommendedName>
        <fullName evidence="3">Tyr recombinase domain-containing protein</fullName>
    </recommendedName>
</protein>
<dbReference type="InterPro" id="IPR002104">
    <property type="entry name" value="Integrase_catalytic"/>
</dbReference>
<reference evidence="4 5" key="1">
    <citation type="journal article" date="2014" name="Int. J. Syst. Evol. Microbiol.">
        <title>Complete genome sequence of Corynebacterium casei LMG S-19264T (=DSM 44701T), isolated from a smear-ripened cheese.</title>
        <authorList>
            <consortium name="US DOE Joint Genome Institute (JGI-PGF)"/>
            <person name="Walter F."/>
            <person name="Albersmeier A."/>
            <person name="Kalinowski J."/>
            <person name="Ruckert C."/>
        </authorList>
    </citation>
    <scope>NUCLEOTIDE SEQUENCE [LARGE SCALE GENOMIC DNA]</scope>
    <source>
        <strain evidence="4 5">JCM 4677</strain>
    </source>
</reference>
<organism evidence="4 5">
    <name type="scientific">Streptomyces aurantiacus</name>
    <dbReference type="NCBI Taxonomy" id="47760"/>
    <lineage>
        <taxon>Bacteria</taxon>
        <taxon>Bacillati</taxon>
        <taxon>Actinomycetota</taxon>
        <taxon>Actinomycetes</taxon>
        <taxon>Kitasatosporales</taxon>
        <taxon>Streptomycetaceae</taxon>
        <taxon>Streptomyces</taxon>
        <taxon>Streptomyces aurantiacus group</taxon>
    </lineage>
</organism>
<dbReference type="InterPro" id="IPR013762">
    <property type="entry name" value="Integrase-like_cat_sf"/>
</dbReference>
<dbReference type="Proteomes" id="UP000516444">
    <property type="component" value="Chromosome"/>
</dbReference>
<dbReference type="InterPro" id="IPR026988">
    <property type="entry name" value="YaaC-like"/>
</dbReference>
<dbReference type="InterPro" id="IPR011010">
    <property type="entry name" value="DNA_brk_join_enz"/>
</dbReference>
<keyword evidence="1" id="KW-0233">DNA recombination</keyword>
<name>A0A7G1P1C3_9ACTN</name>
<keyword evidence="5" id="KW-1185">Reference proteome</keyword>
<dbReference type="SUPFAM" id="SSF56349">
    <property type="entry name" value="DNA breaking-rejoining enzymes"/>
    <property type="match status" value="1"/>
</dbReference>